<reference evidence="2 3" key="1">
    <citation type="submission" date="2020-08" db="EMBL/GenBank/DDBJ databases">
        <title>A Genomic Blueprint of the Chicken Gut Microbiome.</title>
        <authorList>
            <person name="Gilroy R."/>
            <person name="Ravi A."/>
            <person name="Getino M."/>
            <person name="Pursley I."/>
            <person name="Horton D.L."/>
            <person name="Alikhan N.-F."/>
            <person name="Baker D."/>
            <person name="Gharbi K."/>
            <person name="Hall N."/>
            <person name="Watson M."/>
            <person name="Adriaenssens E.M."/>
            <person name="Foster-Nyarko E."/>
            <person name="Jarju S."/>
            <person name="Secka A."/>
            <person name="Antonio M."/>
            <person name="Oren A."/>
            <person name="Chaudhuri R."/>
            <person name="La Ragione R.M."/>
            <person name="Hildebrand F."/>
            <person name="Pallen M.J."/>
        </authorList>
    </citation>
    <scope>NUCLEOTIDE SEQUENCE [LARGE SCALE GENOMIC DNA]</scope>
    <source>
        <strain evidence="2 3">Sa1CVN1</strain>
    </source>
</reference>
<evidence type="ECO:0000313" key="3">
    <source>
        <dbReference type="Proteomes" id="UP000620874"/>
    </source>
</evidence>
<evidence type="ECO:0000313" key="2">
    <source>
        <dbReference type="EMBL" id="MBD8039647.1"/>
    </source>
</evidence>
<accession>A0ABR8Y603</accession>
<dbReference type="RefSeq" id="WP_022041078.1">
    <property type="nucleotide sequence ID" value="NZ_JACSPP010000008.1"/>
</dbReference>
<proteinExistence type="predicted"/>
<protein>
    <submittedName>
        <fullName evidence="2">DUF4435 domain-containing protein</fullName>
    </submittedName>
</protein>
<dbReference type="EMBL" id="JACSPP010000008">
    <property type="protein sequence ID" value="MBD8039647.1"/>
    <property type="molecule type" value="Genomic_DNA"/>
</dbReference>
<organism evidence="2 3">
    <name type="scientific">Phocaeicola intestinalis</name>
    <dbReference type="NCBI Taxonomy" id="2762212"/>
    <lineage>
        <taxon>Bacteria</taxon>
        <taxon>Pseudomonadati</taxon>
        <taxon>Bacteroidota</taxon>
        <taxon>Bacteroidia</taxon>
        <taxon>Bacteroidales</taxon>
        <taxon>Bacteroidaceae</taxon>
        <taxon>Phocaeicola</taxon>
    </lineage>
</organism>
<gene>
    <name evidence="2" type="ORF">H9625_04155</name>
</gene>
<dbReference type="Pfam" id="PF14491">
    <property type="entry name" value="DUF4435"/>
    <property type="match status" value="1"/>
</dbReference>
<dbReference type="Proteomes" id="UP000620874">
    <property type="component" value="Unassembled WGS sequence"/>
</dbReference>
<evidence type="ECO:0000259" key="1">
    <source>
        <dbReference type="Pfam" id="PF14491"/>
    </source>
</evidence>
<name>A0ABR8Y603_9BACT</name>
<comment type="caution">
    <text evidence="2">The sequence shown here is derived from an EMBL/GenBank/DDBJ whole genome shotgun (WGS) entry which is preliminary data.</text>
</comment>
<sequence>MGKRLTDNLSSMYLGAANSLKPKHARRKIVAYVESYDDVSFWRSLLAEYENENRYFEVMLPSRTSLAKGKKSVLMNQLGKQLGENMIACVDSDYDYLLQGRTQTSRYMIENPYVLQTYAYAIENYHCYAEGLHEVCVTATLNDHVLIDFPAYLKLYSQIAYPLFVWSVWFYRRHNLSEFSLMDFCSYVKIDQVGIHHPEYSLAVMAKKVNRKLRDLEHRHPEGIPEVEAMKEEFKHLGVYPENTYMFIQGHHILDNVVMRLLTPVCTYLRREREQQINDLALHETQRRNELTAYQRSQVDVALVIHKNTNYKESPTYQMIRRDVEKFLRIIKA</sequence>
<dbReference type="InterPro" id="IPR029492">
    <property type="entry name" value="DUF4435"/>
</dbReference>
<keyword evidence="3" id="KW-1185">Reference proteome</keyword>
<feature type="domain" description="DUF4435" evidence="1">
    <location>
        <begin position="27"/>
        <end position="273"/>
    </location>
</feature>